<dbReference type="InterPro" id="IPR040783">
    <property type="entry name" value="VLRF1"/>
</dbReference>
<comment type="caution">
    <text evidence="2">The sequence shown here is derived from an EMBL/GenBank/DDBJ whole genome shotgun (WGS) entry which is preliminary data.</text>
</comment>
<dbReference type="EMBL" id="JACHMO010000001">
    <property type="protein sequence ID" value="MBB5804370.1"/>
    <property type="molecule type" value="Genomic_DNA"/>
</dbReference>
<dbReference type="NCBIfam" id="NF041024">
    <property type="entry name" value="acVLRF1_NCBI"/>
    <property type="match status" value="1"/>
</dbReference>
<dbReference type="Gene3D" id="3.30.420.60">
    <property type="entry name" value="eRF1 domain 2"/>
    <property type="match status" value="1"/>
</dbReference>
<dbReference type="RefSeq" id="WP_184922193.1">
    <property type="nucleotide sequence ID" value="NZ_JACHMO010000001.1"/>
</dbReference>
<sequence>MSRIRPVAGGGRAVEVPPERLEGWFSRFGARHGGVVSTSVEPDLLLVTAADEAEVSVSPAFGEFTRSGEQFSGLELGPLLLYAFAPRRIGLLLVRLGGHSIGIAQDGVVLVSTTDSRQVHGRNKAGGWSQQRFARRREGQARVALQAAADDAVRVLAARVGELDAVVLGGDRQALDALRGDRRLDEVFALASPRVLDVPEPRRAVLDEAAVRARAVEVVVRELPENS</sequence>
<dbReference type="AlphaFoldDB" id="A0A7W9M1W3"/>
<reference evidence="2 3" key="1">
    <citation type="submission" date="2020-08" db="EMBL/GenBank/DDBJ databases">
        <title>Sequencing the genomes of 1000 actinobacteria strains.</title>
        <authorList>
            <person name="Klenk H.-P."/>
        </authorList>
    </citation>
    <scope>NUCLEOTIDE SEQUENCE [LARGE SCALE GENOMIC DNA]</scope>
    <source>
        <strain evidence="2 3">DSM 45486</strain>
    </source>
</reference>
<protein>
    <recommendedName>
        <fullName evidence="1">Actinobacteria/chloroflexi VLRF1 release factor domain-containing protein</fullName>
    </recommendedName>
</protein>
<feature type="domain" description="Actinobacteria/chloroflexi VLRF1 release factor" evidence="1">
    <location>
        <begin position="87"/>
        <end position="218"/>
    </location>
</feature>
<organism evidence="2 3">
    <name type="scientific">Saccharothrix ecbatanensis</name>
    <dbReference type="NCBI Taxonomy" id="1105145"/>
    <lineage>
        <taxon>Bacteria</taxon>
        <taxon>Bacillati</taxon>
        <taxon>Actinomycetota</taxon>
        <taxon>Actinomycetes</taxon>
        <taxon>Pseudonocardiales</taxon>
        <taxon>Pseudonocardiaceae</taxon>
        <taxon>Saccharothrix</taxon>
    </lineage>
</organism>
<gene>
    <name evidence="2" type="ORF">F4560_004138</name>
</gene>
<name>A0A7W9M1W3_9PSEU</name>
<dbReference type="SUPFAM" id="SSF53137">
    <property type="entry name" value="Translational machinery components"/>
    <property type="match status" value="1"/>
</dbReference>
<evidence type="ECO:0000313" key="3">
    <source>
        <dbReference type="Proteomes" id="UP000552097"/>
    </source>
</evidence>
<evidence type="ECO:0000259" key="1">
    <source>
        <dbReference type="Pfam" id="PF18859"/>
    </source>
</evidence>
<keyword evidence="3" id="KW-1185">Reference proteome</keyword>
<accession>A0A7W9M1W3</accession>
<evidence type="ECO:0000313" key="2">
    <source>
        <dbReference type="EMBL" id="MBB5804370.1"/>
    </source>
</evidence>
<proteinExistence type="predicted"/>
<dbReference type="InterPro" id="IPR042226">
    <property type="entry name" value="eFR1_2_sf"/>
</dbReference>
<dbReference type="Proteomes" id="UP000552097">
    <property type="component" value="Unassembled WGS sequence"/>
</dbReference>
<dbReference type="Pfam" id="PF18859">
    <property type="entry name" value="acVLRF1"/>
    <property type="match status" value="1"/>
</dbReference>